<keyword evidence="1" id="KW-1133">Transmembrane helix</keyword>
<dbReference type="EMBL" id="JACHWR010000002">
    <property type="protein sequence ID" value="MBB3042562.1"/>
    <property type="molecule type" value="Genomic_DNA"/>
</dbReference>
<dbReference type="RefSeq" id="WP_252274994.1">
    <property type="nucleotide sequence ID" value="NZ_JACHWR010000002.1"/>
</dbReference>
<reference evidence="2 3" key="1">
    <citation type="submission" date="2020-08" db="EMBL/GenBank/DDBJ databases">
        <title>Sequencing the genomes of 1000 actinobacteria strains.</title>
        <authorList>
            <person name="Klenk H.-P."/>
        </authorList>
    </citation>
    <scope>NUCLEOTIDE SEQUENCE [LARGE SCALE GENOMIC DNA]</scope>
    <source>
        <strain evidence="2 3">DSM 105498</strain>
    </source>
</reference>
<keyword evidence="3" id="KW-1185">Reference proteome</keyword>
<feature type="transmembrane region" description="Helical" evidence="1">
    <location>
        <begin position="70"/>
        <end position="92"/>
    </location>
</feature>
<dbReference type="Proteomes" id="UP000589626">
    <property type="component" value="Unassembled WGS sequence"/>
</dbReference>
<gene>
    <name evidence="2" type="ORF">FHU40_002380</name>
</gene>
<organism evidence="2 3">
    <name type="scientific">Nocardioides soli</name>
    <dbReference type="NCBI Taxonomy" id="1036020"/>
    <lineage>
        <taxon>Bacteria</taxon>
        <taxon>Bacillati</taxon>
        <taxon>Actinomycetota</taxon>
        <taxon>Actinomycetes</taxon>
        <taxon>Propionibacteriales</taxon>
        <taxon>Nocardioidaceae</taxon>
        <taxon>Nocardioides</taxon>
    </lineage>
</organism>
<dbReference type="InterPro" id="IPR007436">
    <property type="entry name" value="DUF485"/>
</dbReference>
<evidence type="ECO:0000313" key="2">
    <source>
        <dbReference type="EMBL" id="MBB3042562.1"/>
    </source>
</evidence>
<name>A0A7W4VVL2_9ACTN</name>
<dbReference type="PANTHER" id="PTHR38441:SF1">
    <property type="entry name" value="MEMBRANE PROTEIN"/>
    <property type="match status" value="1"/>
</dbReference>
<feature type="transmembrane region" description="Helical" evidence="1">
    <location>
        <begin position="31"/>
        <end position="50"/>
    </location>
</feature>
<dbReference type="AlphaFoldDB" id="A0A7W4VVL2"/>
<sequence>MTEPLTHDHAHRHDPVYDELHALPEFARLRALYRGFVFPATVAFLAWYLLYVVMSNWATDFMSTKVVGNINVALVFGLLQFATTFLIAWLYARFMNRNADPIARDLERRYNDHVGGAQ</sequence>
<dbReference type="PANTHER" id="PTHR38441">
    <property type="entry name" value="INTEGRAL MEMBRANE PROTEIN-RELATED"/>
    <property type="match status" value="1"/>
</dbReference>
<proteinExistence type="predicted"/>
<comment type="caution">
    <text evidence="2">The sequence shown here is derived from an EMBL/GenBank/DDBJ whole genome shotgun (WGS) entry which is preliminary data.</text>
</comment>
<evidence type="ECO:0000256" key="1">
    <source>
        <dbReference type="SAM" id="Phobius"/>
    </source>
</evidence>
<accession>A0A7W4VVL2</accession>
<evidence type="ECO:0000313" key="3">
    <source>
        <dbReference type="Proteomes" id="UP000589626"/>
    </source>
</evidence>
<protein>
    <submittedName>
        <fullName evidence="2">Uncharacterized membrane protein (DUF485 family)</fullName>
    </submittedName>
</protein>
<keyword evidence="1" id="KW-0472">Membrane</keyword>
<keyword evidence="1" id="KW-0812">Transmembrane</keyword>
<dbReference type="Pfam" id="PF04341">
    <property type="entry name" value="DUF485"/>
    <property type="match status" value="1"/>
</dbReference>